<dbReference type="Gramene" id="PGSC0003DMT400097701">
    <property type="protein sequence ID" value="PGSC0003DMT400097701"/>
    <property type="gene ID" value="PGSC0003DMG400047272"/>
</dbReference>
<keyword evidence="3" id="KW-0804">Transcription</keyword>
<evidence type="ECO:0000256" key="3">
    <source>
        <dbReference type="ARBA" id="ARBA00023163"/>
    </source>
</evidence>
<dbReference type="PANTHER" id="PTHR43874:SF87">
    <property type="entry name" value="HTH MYB-TYPE DOMAIN-CONTAINING PROTEIN"/>
    <property type="match status" value="1"/>
</dbReference>
<dbReference type="Pfam" id="PF00072">
    <property type="entry name" value="Response_reg"/>
    <property type="match status" value="1"/>
</dbReference>
<name>M1E180_SOLTU</name>
<dbReference type="GO" id="GO:0009736">
    <property type="term" value="P:cytokinin-activated signaling pathway"/>
    <property type="evidence" value="ECO:0007669"/>
    <property type="project" value="InterPro"/>
</dbReference>
<dbReference type="GO" id="GO:0000160">
    <property type="term" value="P:phosphorelay signal transduction system"/>
    <property type="evidence" value="ECO:0007669"/>
    <property type="project" value="UniProtKB-KW"/>
</dbReference>
<reference evidence="7" key="1">
    <citation type="journal article" date="2011" name="Nature">
        <title>Genome sequence and analysis of the tuber crop potato.</title>
        <authorList>
            <consortium name="The Potato Genome Sequencing Consortium"/>
        </authorList>
    </citation>
    <scope>NUCLEOTIDE SEQUENCE [LARGE SCALE GENOMIC DNA]</scope>
    <source>
        <strain evidence="7">cv. DM1-3 516 R44</strain>
    </source>
</reference>
<proteinExistence type="predicted"/>
<dbReference type="PaxDb" id="4113-PGSC0003DMT400097701"/>
<dbReference type="Proteomes" id="UP000011115">
    <property type="component" value="Unassembled WGS sequence"/>
</dbReference>
<evidence type="ECO:0000259" key="5">
    <source>
        <dbReference type="PROSITE" id="PS50110"/>
    </source>
</evidence>
<dbReference type="SUPFAM" id="SSF52172">
    <property type="entry name" value="CheY-like"/>
    <property type="match status" value="1"/>
</dbReference>
<keyword evidence="4" id="KW-0597">Phosphoprotein</keyword>
<evidence type="ECO:0000256" key="4">
    <source>
        <dbReference type="PROSITE-ProRule" id="PRU00169"/>
    </source>
</evidence>
<dbReference type="AlphaFoldDB" id="M1E180"/>
<dbReference type="HOGENOM" id="CLU_2311168_0_0_1"/>
<evidence type="ECO:0000313" key="6">
    <source>
        <dbReference type="EnsemblPlants" id="PGSC0003DMT400097701"/>
    </source>
</evidence>
<dbReference type="eggNOG" id="KOG1601">
    <property type="taxonomic scope" value="Eukaryota"/>
</dbReference>
<sequence>MDCEKTGNVDIPSAGLRILLVGHDTTSLSNVAAILEEHSFKVTAIQQATIALSILREQIDQFDLVIVDVDMLEMDFLDFIKSTQLIKEKPIICKTIFSKS</sequence>
<dbReference type="InParanoid" id="M1E180"/>
<dbReference type="PROSITE" id="PS50110">
    <property type="entry name" value="RESPONSE_REGULATORY"/>
    <property type="match status" value="1"/>
</dbReference>
<dbReference type="Gene3D" id="3.40.50.2300">
    <property type="match status" value="1"/>
</dbReference>
<evidence type="ECO:0000256" key="2">
    <source>
        <dbReference type="ARBA" id="ARBA00023015"/>
    </source>
</evidence>
<dbReference type="EnsemblPlants" id="PGSC0003DMT400097701">
    <property type="protein sequence ID" value="PGSC0003DMT400097701"/>
    <property type="gene ID" value="PGSC0003DMG400047272"/>
</dbReference>
<dbReference type="PANTHER" id="PTHR43874">
    <property type="entry name" value="TWO-COMPONENT RESPONSE REGULATOR"/>
    <property type="match status" value="1"/>
</dbReference>
<feature type="modified residue" description="4-aspartylphosphate" evidence="4">
    <location>
        <position position="68"/>
    </location>
</feature>
<accession>M1E180</accession>
<dbReference type="InterPro" id="IPR001789">
    <property type="entry name" value="Sig_transdc_resp-reg_receiver"/>
</dbReference>
<dbReference type="InterPro" id="IPR011006">
    <property type="entry name" value="CheY-like_superfamily"/>
</dbReference>
<keyword evidence="2" id="KW-0805">Transcription regulation</keyword>
<dbReference type="SMR" id="M1E180"/>
<dbReference type="InterPro" id="IPR045279">
    <property type="entry name" value="ARR-like"/>
</dbReference>
<reference evidence="6" key="2">
    <citation type="submission" date="2015-06" db="UniProtKB">
        <authorList>
            <consortium name="EnsemblPlants"/>
        </authorList>
    </citation>
    <scope>IDENTIFICATION</scope>
    <source>
        <strain evidence="6">DM1-3 516 R44</strain>
    </source>
</reference>
<evidence type="ECO:0000256" key="1">
    <source>
        <dbReference type="ARBA" id="ARBA00023012"/>
    </source>
</evidence>
<feature type="domain" description="Response regulatory" evidence="5">
    <location>
        <begin position="17"/>
        <end position="100"/>
    </location>
</feature>
<protein>
    <submittedName>
        <fullName evidence="6">Type B response regulator</fullName>
    </submittedName>
</protein>
<keyword evidence="7" id="KW-1185">Reference proteome</keyword>
<organism evidence="6 7">
    <name type="scientific">Solanum tuberosum</name>
    <name type="common">Potato</name>
    <dbReference type="NCBI Taxonomy" id="4113"/>
    <lineage>
        <taxon>Eukaryota</taxon>
        <taxon>Viridiplantae</taxon>
        <taxon>Streptophyta</taxon>
        <taxon>Embryophyta</taxon>
        <taxon>Tracheophyta</taxon>
        <taxon>Spermatophyta</taxon>
        <taxon>Magnoliopsida</taxon>
        <taxon>eudicotyledons</taxon>
        <taxon>Gunneridae</taxon>
        <taxon>Pentapetalae</taxon>
        <taxon>asterids</taxon>
        <taxon>lamiids</taxon>
        <taxon>Solanales</taxon>
        <taxon>Solanaceae</taxon>
        <taxon>Solanoideae</taxon>
        <taxon>Solaneae</taxon>
        <taxon>Solanum</taxon>
    </lineage>
</organism>
<keyword evidence="1" id="KW-0902">Two-component regulatory system</keyword>
<evidence type="ECO:0000313" key="7">
    <source>
        <dbReference type="Proteomes" id="UP000011115"/>
    </source>
</evidence>